<keyword evidence="2" id="KW-1185">Reference proteome</keyword>
<accession>A0A511ZII9</accession>
<dbReference type="AlphaFoldDB" id="A0A511ZII9"/>
<proteinExistence type="predicted"/>
<dbReference type="RefSeq" id="WP_147210250.1">
    <property type="nucleotide sequence ID" value="NZ_BJYM01000007.1"/>
</dbReference>
<evidence type="ECO:0000313" key="1">
    <source>
        <dbReference type="EMBL" id="GEN87261.1"/>
    </source>
</evidence>
<reference evidence="1 2" key="1">
    <citation type="submission" date="2019-07" db="EMBL/GenBank/DDBJ databases">
        <title>Whole genome shotgun sequence of Oceanobacillus sojae NBRC 105379.</title>
        <authorList>
            <person name="Hosoyama A."/>
            <person name="Uohara A."/>
            <person name="Ohji S."/>
            <person name="Ichikawa N."/>
        </authorList>
    </citation>
    <scope>NUCLEOTIDE SEQUENCE [LARGE SCALE GENOMIC DNA]</scope>
    <source>
        <strain evidence="1 2">NBRC 105379</strain>
    </source>
</reference>
<name>A0A511ZII9_9BACI</name>
<dbReference type="Proteomes" id="UP000321558">
    <property type="component" value="Unassembled WGS sequence"/>
</dbReference>
<evidence type="ECO:0000313" key="2">
    <source>
        <dbReference type="Proteomes" id="UP000321558"/>
    </source>
</evidence>
<comment type="caution">
    <text evidence="1">The sequence shown here is derived from an EMBL/GenBank/DDBJ whole genome shotgun (WGS) entry which is preliminary data.</text>
</comment>
<gene>
    <name evidence="1" type="ORF">OSO01_20000</name>
</gene>
<sequence>MKNKFKLDGVVKIIYFSNEEVDHHETIFDGDVVGWRNEVGTDWNGFGIGDRFFLNDDKVRVFKQDITTSEDGLISKAIYCIGPENLNPNNIAFKKLSY</sequence>
<protein>
    <submittedName>
        <fullName evidence="1">Uncharacterized protein</fullName>
    </submittedName>
</protein>
<organism evidence="1 2">
    <name type="scientific">Oceanobacillus sojae</name>
    <dbReference type="NCBI Taxonomy" id="582851"/>
    <lineage>
        <taxon>Bacteria</taxon>
        <taxon>Bacillati</taxon>
        <taxon>Bacillota</taxon>
        <taxon>Bacilli</taxon>
        <taxon>Bacillales</taxon>
        <taxon>Bacillaceae</taxon>
        <taxon>Oceanobacillus</taxon>
    </lineage>
</organism>
<dbReference type="EMBL" id="BJYM01000007">
    <property type="protein sequence ID" value="GEN87261.1"/>
    <property type="molecule type" value="Genomic_DNA"/>
</dbReference>